<gene>
    <name evidence="10" type="ORF">HO133_003983</name>
</gene>
<dbReference type="EMBL" id="JACCJB010000019">
    <property type="protein sequence ID" value="KAF6219514.1"/>
    <property type="molecule type" value="Genomic_DNA"/>
</dbReference>
<feature type="transmembrane region" description="Helical" evidence="8">
    <location>
        <begin position="401"/>
        <end position="426"/>
    </location>
</feature>
<sequence length="623" mass="66471">MDDEVKAPLEPPVEESLGASAGAEEGGRVLQDDSRPYSCLSQRQKTCISSIASFSAMFSGLSSFIYYPSITAISRSLHVSVELVNLTITSYQVVSGIAPSILGDLADQSGRRPVCLIAFTLYFSANVGLALQDSYTALVVLRCLQSAGASSTIAIAYGFIADIAPPAERGSYIGILQGFTNSAPSLGPILGGVLTETLSWHWIFWLLAIMSGTNLLVLILIMPETSRRMVNDGSIRPPRLINRPIFPNLESSASRCSDAEVAPKRAIRFPNPLTCLITLWQRASFLVILVGGIQYTVYGCLAASFSTLMIPLYSLNYLTGGLIYLPCGIGGVLAAYTTGKLLDRDYIRTAKRYKLPVDKSTNDLSNFPIEQARLLSVFPLLAISTTATVGFGWALNKHTSIAVPLTLTFFSGASQVAIFTVCGTLLTDLNPNQSATVQAGYNLIRCALSAGGIAGLQALIDAIGVGWCFTVIFIIIDVLTADAANPITGVAVALIVGTTNITGAVANFANGFTTTPPSDTYLEYAGEYGDFDTSWTAYMQTAILNLWRLSDGSIFGATAVNNGPKGRPWPNRYRQKPTTHLPTSISLAPLLNSENTSEISDSNIGDTSLNTSLYTSASRLSSL</sequence>
<feature type="transmembrane region" description="Helical" evidence="8">
    <location>
        <begin position="322"/>
        <end position="342"/>
    </location>
</feature>
<feature type="transmembrane region" description="Helical" evidence="8">
    <location>
        <begin position="374"/>
        <end position="395"/>
    </location>
</feature>
<keyword evidence="11" id="KW-1185">Reference proteome</keyword>
<dbReference type="GO" id="GO:0015137">
    <property type="term" value="F:citrate transmembrane transporter activity"/>
    <property type="evidence" value="ECO:0007669"/>
    <property type="project" value="UniProtKB-ARBA"/>
</dbReference>
<evidence type="ECO:0000256" key="3">
    <source>
        <dbReference type="ARBA" id="ARBA00022692"/>
    </source>
</evidence>
<accession>A0A8H6F9F3</accession>
<dbReference type="PANTHER" id="PTHR23502:SF51">
    <property type="entry name" value="QUINIDINE RESISTANCE PROTEIN 1-RELATED"/>
    <property type="match status" value="1"/>
</dbReference>
<keyword evidence="3 8" id="KW-0812">Transmembrane</keyword>
<evidence type="ECO:0000256" key="6">
    <source>
        <dbReference type="ARBA" id="ARBA00023180"/>
    </source>
</evidence>
<feature type="transmembrane region" description="Helical" evidence="8">
    <location>
        <begin position="200"/>
        <end position="221"/>
    </location>
</feature>
<dbReference type="SUPFAM" id="SSF103473">
    <property type="entry name" value="MFS general substrate transporter"/>
    <property type="match status" value="1"/>
</dbReference>
<feature type="transmembrane region" description="Helical" evidence="8">
    <location>
        <begin position="447"/>
        <end position="476"/>
    </location>
</feature>
<dbReference type="AlphaFoldDB" id="A0A8H6F9F3"/>
<comment type="subcellular location">
    <subcellularLocation>
        <location evidence="1">Membrane</location>
        <topology evidence="1">Multi-pass membrane protein</topology>
    </subcellularLocation>
</comment>
<dbReference type="GeneID" id="59332392"/>
<evidence type="ECO:0000259" key="9">
    <source>
        <dbReference type="PROSITE" id="PS50850"/>
    </source>
</evidence>
<dbReference type="InterPro" id="IPR011701">
    <property type="entry name" value="MFS"/>
</dbReference>
<dbReference type="FunFam" id="1.20.1720.10:FF:000009">
    <property type="entry name" value="MFS multidrug transporter"/>
    <property type="match status" value="1"/>
</dbReference>
<keyword evidence="2" id="KW-0813">Transport</keyword>
<dbReference type="GO" id="GO:0005886">
    <property type="term" value="C:plasma membrane"/>
    <property type="evidence" value="ECO:0007669"/>
    <property type="project" value="UniProtKB-ARBA"/>
</dbReference>
<evidence type="ECO:0000313" key="10">
    <source>
        <dbReference type="EMBL" id="KAF6219514.1"/>
    </source>
</evidence>
<feature type="transmembrane region" description="Helical" evidence="8">
    <location>
        <begin position="47"/>
        <end position="67"/>
    </location>
</feature>
<feature type="transmembrane region" description="Helical" evidence="8">
    <location>
        <begin position="137"/>
        <end position="160"/>
    </location>
</feature>
<dbReference type="Proteomes" id="UP000593566">
    <property type="component" value="Unassembled WGS sequence"/>
</dbReference>
<evidence type="ECO:0000313" key="11">
    <source>
        <dbReference type="Proteomes" id="UP000593566"/>
    </source>
</evidence>
<evidence type="ECO:0000256" key="2">
    <source>
        <dbReference type="ARBA" id="ARBA00022448"/>
    </source>
</evidence>
<proteinExistence type="predicted"/>
<evidence type="ECO:0000256" key="5">
    <source>
        <dbReference type="ARBA" id="ARBA00023136"/>
    </source>
</evidence>
<evidence type="ECO:0000256" key="8">
    <source>
        <dbReference type="SAM" id="Phobius"/>
    </source>
</evidence>
<comment type="caution">
    <text evidence="10">The sequence shown here is derived from an EMBL/GenBank/DDBJ whole genome shotgun (WGS) entry which is preliminary data.</text>
</comment>
<keyword evidence="4 8" id="KW-1133">Transmembrane helix</keyword>
<dbReference type="InterPro" id="IPR020846">
    <property type="entry name" value="MFS_dom"/>
</dbReference>
<reference evidence="10 11" key="1">
    <citation type="journal article" date="2020" name="Genomics">
        <title>Complete, high-quality genomes from long-read metagenomic sequencing of two wolf lichen thalli reveals enigmatic genome architecture.</title>
        <authorList>
            <person name="McKenzie S.K."/>
            <person name="Walston R.F."/>
            <person name="Allen J.L."/>
        </authorList>
    </citation>
    <scope>NUCLEOTIDE SEQUENCE [LARGE SCALE GENOMIC DNA]</scope>
    <source>
        <strain evidence="10">WasteWater1</strain>
    </source>
</reference>
<protein>
    <recommendedName>
        <fullName evidence="9">Major facilitator superfamily (MFS) profile domain-containing protein</fullName>
    </recommendedName>
</protein>
<dbReference type="Gene3D" id="1.20.1250.20">
    <property type="entry name" value="MFS general substrate transporter like domains"/>
    <property type="match status" value="1"/>
</dbReference>
<keyword evidence="6" id="KW-0325">Glycoprotein</keyword>
<feature type="domain" description="Major facilitator superfamily (MFS) profile" evidence="9">
    <location>
        <begin position="48"/>
        <end position="485"/>
    </location>
</feature>
<keyword evidence="5 8" id="KW-0472">Membrane</keyword>
<feature type="region of interest" description="Disordered" evidence="7">
    <location>
        <begin position="1"/>
        <end position="30"/>
    </location>
</feature>
<organism evidence="10 11">
    <name type="scientific">Letharia lupina</name>
    <dbReference type="NCBI Taxonomy" id="560253"/>
    <lineage>
        <taxon>Eukaryota</taxon>
        <taxon>Fungi</taxon>
        <taxon>Dikarya</taxon>
        <taxon>Ascomycota</taxon>
        <taxon>Pezizomycotina</taxon>
        <taxon>Lecanoromycetes</taxon>
        <taxon>OSLEUM clade</taxon>
        <taxon>Lecanoromycetidae</taxon>
        <taxon>Lecanorales</taxon>
        <taxon>Lecanorineae</taxon>
        <taxon>Parmeliaceae</taxon>
        <taxon>Letharia</taxon>
    </lineage>
</organism>
<dbReference type="FunFam" id="1.20.1250.20:FF:000172">
    <property type="entry name" value="MFS multidrug resistance transporter"/>
    <property type="match status" value="1"/>
</dbReference>
<evidence type="ECO:0000256" key="7">
    <source>
        <dbReference type="SAM" id="MobiDB-lite"/>
    </source>
</evidence>
<dbReference type="PANTHER" id="PTHR23502">
    <property type="entry name" value="MAJOR FACILITATOR SUPERFAMILY"/>
    <property type="match status" value="1"/>
</dbReference>
<feature type="compositionally biased region" description="Low complexity" evidence="7">
    <location>
        <begin position="14"/>
        <end position="23"/>
    </location>
</feature>
<dbReference type="Pfam" id="PF07690">
    <property type="entry name" value="MFS_1"/>
    <property type="match status" value="1"/>
</dbReference>
<feature type="transmembrane region" description="Helical" evidence="8">
    <location>
        <begin position="114"/>
        <end position="131"/>
    </location>
</feature>
<name>A0A8H6F9F3_9LECA</name>
<dbReference type="GO" id="GO:0140115">
    <property type="term" value="P:export across plasma membrane"/>
    <property type="evidence" value="ECO:0007669"/>
    <property type="project" value="UniProtKB-ARBA"/>
</dbReference>
<dbReference type="RefSeq" id="XP_037148949.1">
    <property type="nucleotide sequence ID" value="XM_037294902.1"/>
</dbReference>
<evidence type="ECO:0000256" key="4">
    <source>
        <dbReference type="ARBA" id="ARBA00022989"/>
    </source>
</evidence>
<dbReference type="InterPro" id="IPR036259">
    <property type="entry name" value="MFS_trans_sf"/>
</dbReference>
<dbReference type="PROSITE" id="PS50850">
    <property type="entry name" value="MFS"/>
    <property type="match status" value="1"/>
</dbReference>
<evidence type="ECO:0000256" key="1">
    <source>
        <dbReference type="ARBA" id="ARBA00004141"/>
    </source>
</evidence>
<feature type="transmembrane region" description="Helical" evidence="8">
    <location>
        <begin position="285"/>
        <end position="310"/>
    </location>
</feature>